<dbReference type="GO" id="GO:0005576">
    <property type="term" value="C:extracellular region"/>
    <property type="evidence" value="ECO:0007669"/>
    <property type="project" value="UniProtKB-SubCell"/>
</dbReference>
<keyword evidence="8" id="KW-1185">Reference proteome</keyword>
<dbReference type="NCBIfam" id="TIGR03361">
    <property type="entry name" value="VI_Rhs_Vgr"/>
    <property type="match status" value="1"/>
</dbReference>
<dbReference type="Gene3D" id="2.30.110.50">
    <property type="match status" value="1"/>
</dbReference>
<feature type="domain" description="Gp5/Type VI secretion system Vgr C-terminal trimerisation" evidence="6">
    <location>
        <begin position="491"/>
        <end position="595"/>
    </location>
</feature>
<dbReference type="OrthoDB" id="9762420at2"/>
<dbReference type="Gene3D" id="3.55.50.10">
    <property type="entry name" value="Baseplate protein-like domains"/>
    <property type="match status" value="1"/>
</dbReference>
<feature type="region of interest" description="Disordered" evidence="4">
    <location>
        <begin position="385"/>
        <end position="406"/>
    </location>
</feature>
<evidence type="ECO:0000256" key="3">
    <source>
        <dbReference type="ARBA" id="ARBA00022525"/>
    </source>
</evidence>
<dbReference type="Gene3D" id="2.40.50.230">
    <property type="entry name" value="Gp5 N-terminal domain"/>
    <property type="match status" value="1"/>
</dbReference>
<dbReference type="InterPro" id="IPR054030">
    <property type="entry name" value="Gp5_Vgr_C"/>
</dbReference>
<comment type="subcellular location">
    <subcellularLocation>
        <location evidence="1">Secreted</location>
    </subcellularLocation>
</comment>
<dbReference type="InterPro" id="IPR006533">
    <property type="entry name" value="T6SS_Vgr_RhsGE"/>
</dbReference>
<evidence type="ECO:0000256" key="4">
    <source>
        <dbReference type="SAM" id="MobiDB-lite"/>
    </source>
</evidence>
<dbReference type="InterPro" id="IPR050708">
    <property type="entry name" value="T6SS_VgrG/RHS"/>
</dbReference>
<dbReference type="SUPFAM" id="SSF69279">
    <property type="entry name" value="Phage tail proteins"/>
    <property type="match status" value="2"/>
</dbReference>
<sequence>MQRRCTVYGYTPEALARVVRFNQDTRLIRVTSPLSPEPFVVARFQGSEFVSRPFTYDVELLSPDAHLELKQLVGQPLMLNLQTPAGDRQFHGYVREFARTGTDGGLARYRASVSPWFAFLEHSANCRIFQALSVVEIVEQVFEGYSGLATVRYDVTAGAYPKLSYCVQYNESDFAFVSRLLEDAGIHYFFEHNQEGHTMVLADDSTTSKPIDHAPRVAWQAEQGVQVENGLDHWATRRRVGSNVQSLKSFDFKQPRSPLAADRLLDIPSGVLPKLETYRYDGAARYADSRIGEALAGLRAQEEAWQTKLFEGAGSHRLLQAGRHFELYGHYDHTEAESETREFLLLEVHHEARNNFNEDFDDVVGGIYRCQVTCLRRKIAYRPLRNTPRPRMPGPQTATVVGPPGEEIHADKYGRVKVQFHWDRLGRFDESSSCWVRVASPWAGSGMGGVSAPRIGQEVVVDFLDGDPDRPIITGRVYNEDNMPPFGLEVSGMKSRTVKGEGHNEVTMHDGAGKQLLNMHAQRDMATTVQNDQTASVKNNKSTDVANNHTMSVGVDQTISVGGKRGISVTGDDSLTVTGARTSTVTGMKTSTVKGPVTETFETGQTLTIPGVGYTETITGPLKTTLTGPYTSTRSGGPWTETIEGPAEWTVAKKLTETLQSGRNVNVNNLDKRHVEGVVEDSNVGERTVTVTGNLTHFATGTQVNASKGDMAVVSDSLVAMGVGEASGISITSGEITISSGGSTIVINAAGVTVNGAKINLN</sequence>
<dbReference type="InterPro" id="IPR006531">
    <property type="entry name" value="Gp5/Vgr_OB"/>
</dbReference>
<dbReference type="PANTHER" id="PTHR32305">
    <property type="match status" value="1"/>
</dbReference>
<name>A0A3M8SUJ2_9GAMM</name>
<evidence type="ECO:0000256" key="2">
    <source>
        <dbReference type="ARBA" id="ARBA00005558"/>
    </source>
</evidence>
<accession>A0A3M8SUJ2</accession>
<evidence type="ECO:0000259" key="6">
    <source>
        <dbReference type="Pfam" id="PF22178"/>
    </source>
</evidence>
<dbReference type="PANTHER" id="PTHR32305:SF15">
    <property type="entry name" value="PROTEIN RHSA-RELATED"/>
    <property type="match status" value="1"/>
</dbReference>
<dbReference type="NCBIfam" id="TIGR01646">
    <property type="entry name" value="vgr_GE"/>
    <property type="match status" value="1"/>
</dbReference>
<dbReference type="Pfam" id="PF04717">
    <property type="entry name" value="Phage_base_V"/>
    <property type="match status" value="1"/>
</dbReference>
<keyword evidence="3" id="KW-0964">Secreted</keyword>
<protein>
    <submittedName>
        <fullName evidence="7">Type VI secretion system tip protein VgrG</fullName>
    </submittedName>
</protein>
<dbReference type="SUPFAM" id="SSF69349">
    <property type="entry name" value="Phage fibre proteins"/>
    <property type="match status" value="1"/>
</dbReference>
<dbReference type="AlphaFoldDB" id="A0A3M8SUJ2"/>
<dbReference type="Proteomes" id="UP000267049">
    <property type="component" value="Unassembled WGS sequence"/>
</dbReference>
<evidence type="ECO:0000256" key="1">
    <source>
        <dbReference type="ARBA" id="ARBA00004613"/>
    </source>
</evidence>
<reference evidence="7 8" key="1">
    <citation type="submission" date="2018-11" db="EMBL/GenBank/DDBJ databases">
        <title>Lysobacter cryohumiis sp. nov., isolated from soil in the Tianshan Mountains, Xinjiang, China.</title>
        <authorList>
            <person name="Luo Y."/>
            <person name="Sheng H."/>
        </authorList>
    </citation>
    <scope>NUCLEOTIDE SEQUENCE [LARGE SCALE GENOMIC DNA]</scope>
    <source>
        <strain evidence="7 8">ZS60</strain>
    </source>
</reference>
<dbReference type="Pfam" id="PF22178">
    <property type="entry name" value="Gp5_trimer_C"/>
    <property type="match status" value="1"/>
</dbReference>
<proteinExistence type="inferred from homology"/>
<comment type="similarity">
    <text evidence="2">Belongs to the VgrG protein family.</text>
</comment>
<feature type="domain" description="Gp5/Type VI secretion system Vgr protein OB-fold" evidence="5">
    <location>
        <begin position="410"/>
        <end position="478"/>
    </location>
</feature>
<evidence type="ECO:0000313" key="8">
    <source>
        <dbReference type="Proteomes" id="UP000267049"/>
    </source>
</evidence>
<dbReference type="EMBL" id="RIBS01000002">
    <property type="protein sequence ID" value="RNF85008.1"/>
    <property type="molecule type" value="Genomic_DNA"/>
</dbReference>
<evidence type="ECO:0000259" key="5">
    <source>
        <dbReference type="Pfam" id="PF04717"/>
    </source>
</evidence>
<dbReference type="InterPro" id="IPR017847">
    <property type="entry name" value="T6SS_RhsGE_Vgr_subset"/>
</dbReference>
<comment type="caution">
    <text evidence="7">The sequence shown here is derived from an EMBL/GenBank/DDBJ whole genome shotgun (WGS) entry which is preliminary data.</text>
</comment>
<organism evidence="7 8">
    <name type="scientific">Montanilutibacter psychrotolerans</name>
    <dbReference type="NCBI Taxonomy" id="1327343"/>
    <lineage>
        <taxon>Bacteria</taxon>
        <taxon>Pseudomonadati</taxon>
        <taxon>Pseudomonadota</taxon>
        <taxon>Gammaproteobacteria</taxon>
        <taxon>Lysobacterales</taxon>
        <taxon>Lysobacteraceae</taxon>
        <taxon>Montanilutibacter</taxon>
    </lineage>
</organism>
<dbReference type="Gene3D" id="4.10.220.110">
    <property type="match status" value="1"/>
</dbReference>
<dbReference type="Pfam" id="PF05954">
    <property type="entry name" value="Phage_GPD"/>
    <property type="match status" value="1"/>
</dbReference>
<gene>
    <name evidence="7" type="primary">tssI</name>
    <name evidence="7" type="ORF">EER27_04245</name>
</gene>
<dbReference type="InterPro" id="IPR037026">
    <property type="entry name" value="Vgr_OB-fold_dom_sf"/>
</dbReference>
<evidence type="ECO:0000313" key="7">
    <source>
        <dbReference type="EMBL" id="RNF85008.1"/>
    </source>
</evidence>
<dbReference type="SUPFAM" id="SSF69255">
    <property type="entry name" value="gp5 N-terminal domain-like"/>
    <property type="match status" value="1"/>
</dbReference>